<dbReference type="PANTHER" id="PTHR43525">
    <property type="entry name" value="PROTEIN MALY"/>
    <property type="match status" value="1"/>
</dbReference>
<dbReference type="Pfam" id="PF00155">
    <property type="entry name" value="Aminotran_1_2"/>
    <property type="match status" value="1"/>
</dbReference>
<name>A0A087BE84_9BIFI</name>
<dbReference type="GO" id="GO:0030170">
    <property type="term" value="F:pyridoxal phosphate binding"/>
    <property type="evidence" value="ECO:0007669"/>
    <property type="project" value="InterPro"/>
</dbReference>
<comment type="similarity">
    <text evidence="5">Belongs to the class-II pyridoxal-phosphate-dependent aminotransferase family. MalY/PatB cystathionine beta-lyase subfamily.</text>
</comment>
<sequence length="396" mass="44446">MTPEQRAWFDEPVDRSGTNSLKWDVMDGELPLWVADMDFRTAPAITQAIEKRAAHAIYGYSIIPDEWNAAYVDWWGSRHHLALEPEWLAFANGVMPIMSSCVRKLTTPAENVVVQTPVYNIFFNSIVDNGRNMVENPLVYDRATGRYSVDFEDLERKLADPQTTMMFLCNPHNPVGAIWNEDTLRRIGQLCLQYGVTVVEDSIHCDITDPGYEYVPLLSVDPEFTRNTIMCVAPTKAFNMAGLQTACAVVPDPLLRHKVRQALHTDGISEPNAFAVQATVAAFREGADWLDAMREYVADNRALVREFLAEHLPLIRLIPSHATYVLWLDCADMMPQLEPGQSLGDDLRATTGLFLTNGAQYGGASDAFLRMNIACPQSTLREALAALERYFKAVRL</sequence>
<dbReference type="PANTHER" id="PTHR43525:SF1">
    <property type="entry name" value="PROTEIN MALY"/>
    <property type="match status" value="1"/>
</dbReference>
<organism evidence="7 8">
    <name type="scientific">Bifidobacterium magnum</name>
    <dbReference type="NCBI Taxonomy" id="1692"/>
    <lineage>
        <taxon>Bacteria</taxon>
        <taxon>Bacillati</taxon>
        <taxon>Actinomycetota</taxon>
        <taxon>Actinomycetes</taxon>
        <taxon>Bifidobacteriales</taxon>
        <taxon>Bifidobacteriaceae</taxon>
        <taxon>Bifidobacterium</taxon>
    </lineage>
</organism>
<dbReference type="Gene3D" id="3.90.1150.10">
    <property type="entry name" value="Aspartate Aminotransferase, domain 1"/>
    <property type="match status" value="1"/>
</dbReference>
<dbReference type="EC" id="4.4.1.13" evidence="2"/>
<dbReference type="EMBL" id="JGZB01000002">
    <property type="protein sequence ID" value="KFI69334.1"/>
    <property type="molecule type" value="Genomic_DNA"/>
</dbReference>
<dbReference type="eggNOG" id="COG1168">
    <property type="taxonomic scope" value="Bacteria"/>
</dbReference>
<protein>
    <recommendedName>
        <fullName evidence="2">cysteine-S-conjugate beta-lyase</fullName>
        <ecNumber evidence="2">4.4.1.13</ecNumber>
    </recommendedName>
</protein>
<keyword evidence="7" id="KW-0032">Aminotransferase</keyword>
<evidence type="ECO:0000313" key="7">
    <source>
        <dbReference type="EMBL" id="KFI69334.1"/>
    </source>
</evidence>
<dbReference type="GO" id="GO:0047804">
    <property type="term" value="F:cysteine-S-conjugate beta-lyase activity"/>
    <property type="evidence" value="ECO:0007669"/>
    <property type="project" value="UniProtKB-EC"/>
</dbReference>
<dbReference type="STRING" id="1692.BMAGN_1108"/>
<dbReference type="InterPro" id="IPR015421">
    <property type="entry name" value="PyrdxlP-dep_Trfase_major"/>
</dbReference>
<keyword evidence="3" id="KW-0663">Pyridoxal phosphate</keyword>
<evidence type="ECO:0000256" key="2">
    <source>
        <dbReference type="ARBA" id="ARBA00012224"/>
    </source>
</evidence>
<keyword evidence="8" id="KW-1185">Reference proteome</keyword>
<dbReference type="AlphaFoldDB" id="A0A087BE84"/>
<dbReference type="Proteomes" id="UP000029052">
    <property type="component" value="Unassembled WGS sequence"/>
</dbReference>
<keyword evidence="7" id="KW-0808">Transferase</keyword>
<feature type="domain" description="Aminotransferase class I/classII large" evidence="6">
    <location>
        <begin position="36"/>
        <end position="387"/>
    </location>
</feature>
<evidence type="ECO:0000256" key="1">
    <source>
        <dbReference type="ARBA" id="ARBA00001933"/>
    </source>
</evidence>
<evidence type="ECO:0000259" key="6">
    <source>
        <dbReference type="Pfam" id="PF00155"/>
    </source>
</evidence>
<evidence type="ECO:0000256" key="5">
    <source>
        <dbReference type="ARBA" id="ARBA00037974"/>
    </source>
</evidence>
<proteinExistence type="inferred from homology"/>
<dbReference type="InterPro" id="IPR015424">
    <property type="entry name" value="PyrdxlP-dep_Trfase"/>
</dbReference>
<reference evidence="7 8" key="1">
    <citation type="submission" date="2014-03" db="EMBL/GenBank/DDBJ databases">
        <title>Genomics of Bifidobacteria.</title>
        <authorList>
            <person name="Ventura M."/>
            <person name="Milani C."/>
            <person name="Lugli G.A."/>
        </authorList>
    </citation>
    <scope>NUCLEOTIDE SEQUENCE [LARGE SCALE GENOMIC DNA]</scope>
    <source>
        <strain evidence="7 8">LMG 11591</strain>
    </source>
</reference>
<dbReference type="InterPro" id="IPR015422">
    <property type="entry name" value="PyrdxlP-dep_Trfase_small"/>
</dbReference>
<evidence type="ECO:0000313" key="8">
    <source>
        <dbReference type="Proteomes" id="UP000029052"/>
    </source>
</evidence>
<accession>A0A087BE84</accession>
<dbReference type="Gene3D" id="3.40.640.10">
    <property type="entry name" value="Type I PLP-dependent aspartate aminotransferase-like (Major domain)"/>
    <property type="match status" value="1"/>
</dbReference>
<dbReference type="InterPro" id="IPR051798">
    <property type="entry name" value="Class-II_PLP-Dep_Aminotrans"/>
</dbReference>
<comment type="cofactor">
    <cofactor evidence="1">
        <name>pyridoxal 5'-phosphate</name>
        <dbReference type="ChEBI" id="CHEBI:597326"/>
    </cofactor>
</comment>
<comment type="caution">
    <text evidence="7">The sequence shown here is derived from an EMBL/GenBank/DDBJ whole genome shotgun (WGS) entry which is preliminary data.</text>
</comment>
<keyword evidence="4 7" id="KW-0456">Lyase</keyword>
<evidence type="ECO:0000256" key="4">
    <source>
        <dbReference type="ARBA" id="ARBA00023239"/>
    </source>
</evidence>
<evidence type="ECO:0000256" key="3">
    <source>
        <dbReference type="ARBA" id="ARBA00022898"/>
    </source>
</evidence>
<dbReference type="InterPro" id="IPR004839">
    <property type="entry name" value="Aminotransferase_I/II_large"/>
</dbReference>
<dbReference type="SUPFAM" id="SSF53383">
    <property type="entry name" value="PLP-dependent transferases"/>
    <property type="match status" value="1"/>
</dbReference>
<dbReference type="NCBIfam" id="TIGR04350">
    <property type="entry name" value="C_S_lyase_PatB"/>
    <property type="match status" value="1"/>
</dbReference>
<dbReference type="GO" id="GO:0008483">
    <property type="term" value="F:transaminase activity"/>
    <property type="evidence" value="ECO:0007669"/>
    <property type="project" value="UniProtKB-KW"/>
</dbReference>
<dbReference type="RefSeq" id="WP_022859711.1">
    <property type="nucleotide sequence ID" value="NZ_JGZB01000002.1"/>
</dbReference>
<dbReference type="CDD" id="cd00609">
    <property type="entry name" value="AAT_like"/>
    <property type="match status" value="1"/>
</dbReference>
<gene>
    <name evidence="7" type="ORF">BMAGN_1108</name>
</gene>
<dbReference type="InterPro" id="IPR027619">
    <property type="entry name" value="C-S_lyase_PatB-like"/>
</dbReference>